<evidence type="ECO:0000313" key="3">
    <source>
        <dbReference type="EMBL" id="PIK19628.1"/>
    </source>
</evidence>
<dbReference type="Proteomes" id="UP000230046">
    <property type="component" value="Unassembled WGS sequence"/>
</dbReference>
<protein>
    <recommendedName>
        <fullName evidence="5">AIPR protein</fullName>
    </recommendedName>
</protein>
<comment type="caution">
    <text evidence="3">The sequence shown here is derived from an EMBL/GenBank/DDBJ whole genome shotgun (WGS) entry which is preliminary data.</text>
</comment>
<reference evidence="3 4" key="1">
    <citation type="submission" date="2017-11" db="EMBL/GenBank/DDBJ databases">
        <title>Genome sequencing of Prevotella intermedia KCOM 1653.</title>
        <authorList>
            <person name="Kook J.-K."/>
            <person name="Park S.-N."/>
            <person name="Lim Y.K."/>
        </authorList>
    </citation>
    <scope>NUCLEOTIDE SEQUENCE [LARGE SCALE GENOMIC DNA]</scope>
    <source>
        <strain evidence="3 4">KCOM 1653</strain>
    </source>
</reference>
<dbReference type="EMBL" id="PEKN01000002">
    <property type="protein sequence ID" value="PIK19628.1"/>
    <property type="molecule type" value="Genomic_DNA"/>
</dbReference>
<organism evidence="3 4">
    <name type="scientific">Prevotella intermedia</name>
    <dbReference type="NCBI Taxonomy" id="28131"/>
    <lineage>
        <taxon>Bacteria</taxon>
        <taxon>Pseudomonadati</taxon>
        <taxon>Bacteroidota</taxon>
        <taxon>Bacteroidia</taxon>
        <taxon>Bacteroidales</taxon>
        <taxon>Prevotellaceae</taxon>
        <taxon>Prevotella</taxon>
    </lineage>
</organism>
<dbReference type="Pfam" id="PF10592">
    <property type="entry name" value="AIPR"/>
    <property type="match status" value="1"/>
</dbReference>
<dbReference type="InterPro" id="IPR055101">
    <property type="entry name" value="AIPR_N"/>
</dbReference>
<evidence type="ECO:0000259" key="2">
    <source>
        <dbReference type="Pfam" id="PF22879"/>
    </source>
</evidence>
<gene>
    <name evidence="3" type="ORF">CTI18_12125</name>
</gene>
<name>A0A2G8I813_PREIN</name>
<evidence type="ECO:0000259" key="1">
    <source>
        <dbReference type="Pfam" id="PF10592"/>
    </source>
</evidence>
<dbReference type="InterPro" id="IPR018891">
    <property type="entry name" value="AIPR_C"/>
</dbReference>
<feature type="domain" description="Abortive infection phage resistance protein N-terminal" evidence="2">
    <location>
        <begin position="29"/>
        <end position="188"/>
    </location>
</feature>
<evidence type="ECO:0000313" key="4">
    <source>
        <dbReference type="Proteomes" id="UP000230046"/>
    </source>
</evidence>
<dbReference type="Pfam" id="PF22879">
    <property type="entry name" value="AIPR_N"/>
    <property type="match status" value="1"/>
</dbReference>
<sequence>MDIEDYRKQFMEQLRFDAEHEGTAPETQFVEKSLEILEETGDVSDAMPISIEIRGKRNRLMAFDAYAYDEADGALIMITSDFSNEIDTVQTLTNTRIDELYTRMRNFIEESVTGKMSDYCDDSDPALSIAKEIKERAGKGRLNWDIVRFKFVIISNSILSKQVKNISREDFLDRPVVLNIWTLERFFQTYSSNSAEIIEFDTEEFGCDGIQCLKAEIGEEADYDAYLGIVPGSFLANAYLKYGSKLLQGNVRAFLSIRGKVNRGIRDTIINSPENFFTYNNGIAVVARSVRFSDDGTKIVHMRDPQIINGGQTTASLANAIIKKEKMADAMQNLFVPMKLTVLNIENEMSEDEVERYNDITKKISQCANSQNAVSDADFFSNHPFHVMMEKLSLKTMAPPVNGNPFQTIWYYERSRGKWEQDQMKLTPAQRQQFMAKHPKNQVLKKEKLAKCLNAFAMNPHEVCQSSAINFKRFATTIDDIYEKSRDSINEEYFKKCVCCVIVFDTLDRMVNKAEWYPSGGNKAQIVPYSIAKLMSMLPKGADLDWVSIWKNQTLYHQLAIELEQIAHAIHEFLMKEADGGLVRSMSRKLDTWKKCKELKLQLSDQFIASLVSLQETKDTEKAAKRAHKFNSNVDLSVEIFKLGAAYWHKVYTEVAKEAILPYGELSFINGIGDYINLEKLPSPKQCKQLMKIIDKIENKGFIMPES</sequence>
<evidence type="ECO:0008006" key="5">
    <source>
        <dbReference type="Google" id="ProtNLM"/>
    </source>
</evidence>
<feature type="domain" description="Abortive phage infection protein C-terminal" evidence="1">
    <location>
        <begin position="247"/>
        <end position="577"/>
    </location>
</feature>
<accession>A0A2G8I813</accession>
<dbReference type="AlphaFoldDB" id="A0A2G8I813"/>
<proteinExistence type="predicted"/>